<keyword evidence="4 8" id="KW-0566">Pantothenate biosynthesis</keyword>
<comment type="pathway">
    <text evidence="1 8">Cofactor biosynthesis; (R)-pantothenate biosynthesis; (R)-pantothenate from (R)-pantoate and beta-alanine: step 1/1.</text>
</comment>
<evidence type="ECO:0000313" key="10">
    <source>
        <dbReference type="Proteomes" id="UP000272481"/>
    </source>
</evidence>
<feature type="binding site" evidence="8">
    <location>
        <position position="66"/>
    </location>
    <ligand>
        <name>beta-alanine</name>
        <dbReference type="ChEBI" id="CHEBI:57966"/>
    </ligand>
</feature>
<name>A0ABX9Z9V7_9BACL</name>
<evidence type="ECO:0000256" key="1">
    <source>
        <dbReference type="ARBA" id="ARBA00004990"/>
    </source>
</evidence>
<evidence type="ECO:0000256" key="5">
    <source>
        <dbReference type="ARBA" id="ARBA00022741"/>
    </source>
</evidence>
<evidence type="ECO:0000313" key="9">
    <source>
        <dbReference type="EMBL" id="RSK24841.1"/>
    </source>
</evidence>
<comment type="subunit">
    <text evidence="8">Homodimer.</text>
</comment>
<evidence type="ECO:0000256" key="2">
    <source>
        <dbReference type="ARBA" id="ARBA00009256"/>
    </source>
</evidence>
<dbReference type="Gene3D" id="3.40.50.620">
    <property type="entry name" value="HUPs"/>
    <property type="match status" value="1"/>
</dbReference>
<gene>
    <name evidence="8" type="primary">panC</name>
    <name evidence="9" type="ORF">EJA12_13255</name>
</gene>
<proteinExistence type="inferred from homology"/>
<dbReference type="NCBIfam" id="TIGR00018">
    <property type="entry name" value="panC"/>
    <property type="match status" value="1"/>
</dbReference>
<dbReference type="InterPro" id="IPR042176">
    <property type="entry name" value="Pantoate_ligase_C"/>
</dbReference>
<feature type="binding site" evidence="8">
    <location>
        <position position="181"/>
    </location>
    <ligand>
        <name>ATP</name>
        <dbReference type="ChEBI" id="CHEBI:30616"/>
    </ligand>
</feature>
<dbReference type="CDD" id="cd00560">
    <property type="entry name" value="PanC"/>
    <property type="match status" value="1"/>
</dbReference>
<dbReference type="Gene3D" id="3.30.1300.10">
    <property type="entry name" value="Pantoate-beta-alanine ligase, C-terminal domain"/>
    <property type="match status" value="1"/>
</dbReference>
<dbReference type="Pfam" id="PF02569">
    <property type="entry name" value="Pantoate_ligase"/>
    <property type="match status" value="1"/>
</dbReference>
<dbReference type="GO" id="GO:0004592">
    <property type="term" value="F:pantoate-beta-alanine ligase activity"/>
    <property type="evidence" value="ECO:0007669"/>
    <property type="project" value="UniProtKB-EC"/>
</dbReference>
<dbReference type="EC" id="6.3.2.1" evidence="8"/>
<dbReference type="NCBIfam" id="TIGR00125">
    <property type="entry name" value="cyt_tran_rel"/>
    <property type="match status" value="1"/>
</dbReference>
<accession>A0ABX9Z9V7</accession>
<keyword evidence="8" id="KW-0963">Cytoplasm</keyword>
<dbReference type="InterPro" id="IPR003721">
    <property type="entry name" value="Pantoate_ligase"/>
</dbReference>
<comment type="catalytic activity">
    <reaction evidence="7 8">
        <text>(R)-pantoate + beta-alanine + ATP = (R)-pantothenate + AMP + diphosphate + H(+)</text>
        <dbReference type="Rhea" id="RHEA:10912"/>
        <dbReference type="ChEBI" id="CHEBI:15378"/>
        <dbReference type="ChEBI" id="CHEBI:15980"/>
        <dbReference type="ChEBI" id="CHEBI:29032"/>
        <dbReference type="ChEBI" id="CHEBI:30616"/>
        <dbReference type="ChEBI" id="CHEBI:33019"/>
        <dbReference type="ChEBI" id="CHEBI:57966"/>
        <dbReference type="ChEBI" id="CHEBI:456215"/>
        <dbReference type="EC" id="6.3.2.1"/>
    </reaction>
</comment>
<protein>
    <recommendedName>
        <fullName evidence="8">Pantothenate synthetase</fullName>
        <shortName evidence="8">PS</shortName>
        <ecNumber evidence="8">6.3.2.1</ecNumber>
    </recommendedName>
    <alternativeName>
        <fullName evidence="8">Pantoate--beta-alanine ligase</fullName>
    </alternativeName>
    <alternativeName>
        <fullName evidence="8">Pantoate-activating enzyme</fullName>
    </alternativeName>
</protein>
<comment type="similarity">
    <text evidence="2 8">Belongs to the pantothenate synthetase family.</text>
</comment>
<keyword evidence="3 8" id="KW-0436">Ligase</keyword>
<dbReference type="Proteomes" id="UP000272481">
    <property type="component" value="Unassembled WGS sequence"/>
</dbReference>
<dbReference type="InterPro" id="IPR014729">
    <property type="entry name" value="Rossmann-like_a/b/a_fold"/>
</dbReference>
<dbReference type="PANTHER" id="PTHR21299:SF1">
    <property type="entry name" value="PANTOATE--BETA-ALANINE LIGASE"/>
    <property type="match status" value="1"/>
</dbReference>
<keyword evidence="6 8" id="KW-0067">ATP-binding</keyword>
<feature type="binding site" evidence="8">
    <location>
        <begin position="35"/>
        <end position="42"/>
    </location>
    <ligand>
        <name>ATP</name>
        <dbReference type="ChEBI" id="CHEBI:30616"/>
    </ligand>
</feature>
<reference evidence="9 10" key="1">
    <citation type="submission" date="2018-12" db="EMBL/GenBank/DDBJ databases">
        <title>Comparitive functional genomics of dry heat resistant strains isolated from the viking spacecraft.</title>
        <authorList>
            <person name="Seuylemezian A."/>
            <person name="Vaishampayan P."/>
        </authorList>
    </citation>
    <scope>NUCLEOTIDE SEQUENCE [LARGE SCALE GENOMIC DNA]</scope>
    <source>
        <strain evidence="9 10">M6-11</strain>
    </source>
</reference>
<evidence type="ECO:0000256" key="7">
    <source>
        <dbReference type="ARBA" id="ARBA00048258"/>
    </source>
</evidence>
<dbReference type="InterPro" id="IPR004821">
    <property type="entry name" value="Cyt_trans-like"/>
</dbReference>
<keyword evidence="10" id="KW-1185">Reference proteome</keyword>
<keyword evidence="5 8" id="KW-0547">Nucleotide-binding</keyword>
<dbReference type="HAMAP" id="MF_00158">
    <property type="entry name" value="PanC"/>
    <property type="match status" value="1"/>
</dbReference>
<comment type="miscellaneous">
    <text evidence="8">The reaction proceeds by a bi uni uni bi ping pong mechanism.</text>
</comment>
<evidence type="ECO:0000256" key="3">
    <source>
        <dbReference type="ARBA" id="ARBA00022598"/>
    </source>
</evidence>
<comment type="function">
    <text evidence="8">Catalyzes the condensation of pantoate with beta-alanine in an ATP-dependent reaction via a pantoyl-adenylate intermediate.</text>
</comment>
<comment type="caution">
    <text evidence="9">The sequence shown here is derived from an EMBL/GenBank/DDBJ whole genome shotgun (WGS) entry which is preliminary data.</text>
</comment>
<dbReference type="EMBL" id="RWGW01000023">
    <property type="protein sequence ID" value="RSK24841.1"/>
    <property type="molecule type" value="Genomic_DNA"/>
</dbReference>
<sequence length="304" mass="33557">MEGIPLKRIEKVADMAQAARRLASEGKSIGFVPTMGFLHEGHLALAAEARKENDVVIMSIFVNPAQFGPGEDFEGYPRDLERDAELAEKAGVDLLFHPSSEEMYPEDSDIRILPGRQAGVLCGASRPGHFDGVLKVLTKLFHLARPERAYFGQKDAQQLAIIETFVRDYNFPLEIRRVPTVREKDGLAKSSRNVRLTAQERRQAPSIYEALREGARVLRETGDAELALGTVGHSLGSIPGAETDYAEILEYPSLFPLSSESREAIIAAAVRFSGARLIDNILIPLKGKPGHVYQRSRRPSCPAR</sequence>
<feature type="binding site" evidence="8">
    <location>
        <begin position="189"/>
        <end position="192"/>
    </location>
    <ligand>
        <name>ATP</name>
        <dbReference type="ChEBI" id="CHEBI:30616"/>
    </ligand>
</feature>
<feature type="binding site" evidence="8">
    <location>
        <position position="66"/>
    </location>
    <ligand>
        <name>(R)-pantoate</name>
        <dbReference type="ChEBI" id="CHEBI:15980"/>
    </ligand>
</feature>
<organism evidence="9 10">
    <name type="scientific">Bhargavaea beijingensis</name>
    <dbReference type="NCBI Taxonomy" id="426756"/>
    <lineage>
        <taxon>Bacteria</taxon>
        <taxon>Bacillati</taxon>
        <taxon>Bacillota</taxon>
        <taxon>Bacilli</taxon>
        <taxon>Bacillales</taxon>
        <taxon>Caryophanaceae</taxon>
        <taxon>Bhargavaea</taxon>
    </lineage>
</organism>
<feature type="binding site" evidence="8">
    <location>
        <position position="158"/>
    </location>
    <ligand>
        <name>(R)-pantoate</name>
        <dbReference type="ChEBI" id="CHEBI:15980"/>
    </ligand>
</feature>
<dbReference type="SUPFAM" id="SSF52374">
    <property type="entry name" value="Nucleotidylyl transferase"/>
    <property type="match status" value="1"/>
</dbReference>
<evidence type="ECO:0000256" key="4">
    <source>
        <dbReference type="ARBA" id="ARBA00022655"/>
    </source>
</evidence>
<feature type="binding site" evidence="8">
    <location>
        <begin position="152"/>
        <end position="155"/>
    </location>
    <ligand>
        <name>ATP</name>
        <dbReference type="ChEBI" id="CHEBI:30616"/>
    </ligand>
</feature>
<dbReference type="PANTHER" id="PTHR21299">
    <property type="entry name" value="CYTIDYLATE KINASE/PANTOATE-BETA-ALANINE LIGASE"/>
    <property type="match status" value="1"/>
</dbReference>
<evidence type="ECO:0000256" key="8">
    <source>
        <dbReference type="HAMAP-Rule" id="MF_00158"/>
    </source>
</evidence>
<comment type="subcellular location">
    <subcellularLocation>
        <location evidence="8">Cytoplasm</location>
    </subcellularLocation>
</comment>
<evidence type="ECO:0000256" key="6">
    <source>
        <dbReference type="ARBA" id="ARBA00022840"/>
    </source>
</evidence>
<feature type="active site" description="Proton donor" evidence="8">
    <location>
        <position position="42"/>
    </location>
</feature>